<dbReference type="Pfam" id="PF19924">
    <property type="entry name" value="DUF6387"/>
    <property type="match status" value="1"/>
</dbReference>
<protein>
    <submittedName>
        <fullName evidence="1">Uncharacterized protein</fullName>
    </submittedName>
</protein>
<reference evidence="1" key="1">
    <citation type="submission" date="2020-08" db="EMBL/GenBank/DDBJ databases">
        <title>Novel species isolated from subtropical streams in China.</title>
        <authorList>
            <person name="Lu H."/>
        </authorList>
    </citation>
    <scope>NUCLEOTIDE SEQUENCE</scope>
    <source>
        <strain evidence="1">KACC 12607</strain>
    </source>
</reference>
<name>A0A923KQC4_9BURK</name>
<keyword evidence="2" id="KW-1185">Reference proteome</keyword>
<dbReference type="RefSeq" id="WP_186913690.1">
    <property type="nucleotide sequence ID" value="NZ_JACOFV010000017.1"/>
</dbReference>
<evidence type="ECO:0000313" key="2">
    <source>
        <dbReference type="Proteomes" id="UP000634011"/>
    </source>
</evidence>
<dbReference type="InterPro" id="IPR045664">
    <property type="entry name" value="DUF6387"/>
</dbReference>
<dbReference type="EMBL" id="JACOFV010000017">
    <property type="protein sequence ID" value="MBC3863743.1"/>
    <property type="molecule type" value="Genomic_DNA"/>
</dbReference>
<proteinExistence type="predicted"/>
<gene>
    <name evidence="1" type="ORF">H8K32_16670</name>
</gene>
<sequence>MKKLEGLHSTQKTPEEFHISNYNVCASWGLQQWTDALLSRWRIRVHWKLACQNGTSDKAPAHLIQNVRDTAKKMLSHPLTTDSGLPLYSPHTSPIKDQSAYNFFSDADIINEPEYLSWHARFKHALYYHFAEDEDGNEVIEGEFEKSIASDIQLVLETPAWKMHREVSKHPKDFMISVNLGASNELLMKEFKDWIKKTRKEANIPQIHGFYDNDDFEVWHRERLLPLMDLMFWADVHKESITQAQIGLALFPNDYERDLGEKIRKTTIPNAKKLISKEVVLALTYQVHNFQKNQKNSKS</sequence>
<organism evidence="1 2">
    <name type="scientific">Undibacterium jejuense</name>
    <dbReference type="NCBI Taxonomy" id="1344949"/>
    <lineage>
        <taxon>Bacteria</taxon>
        <taxon>Pseudomonadati</taxon>
        <taxon>Pseudomonadota</taxon>
        <taxon>Betaproteobacteria</taxon>
        <taxon>Burkholderiales</taxon>
        <taxon>Oxalobacteraceae</taxon>
        <taxon>Undibacterium</taxon>
    </lineage>
</organism>
<comment type="caution">
    <text evidence="1">The sequence shown here is derived from an EMBL/GenBank/DDBJ whole genome shotgun (WGS) entry which is preliminary data.</text>
</comment>
<evidence type="ECO:0000313" key="1">
    <source>
        <dbReference type="EMBL" id="MBC3863743.1"/>
    </source>
</evidence>
<accession>A0A923KQC4</accession>
<dbReference type="Proteomes" id="UP000634011">
    <property type="component" value="Unassembled WGS sequence"/>
</dbReference>
<dbReference type="AlphaFoldDB" id="A0A923KQC4"/>